<dbReference type="SUPFAM" id="SSF56112">
    <property type="entry name" value="Protein kinase-like (PK-like)"/>
    <property type="match status" value="1"/>
</dbReference>
<evidence type="ECO:0000256" key="4">
    <source>
        <dbReference type="ARBA" id="ARBA00022741"/>
    </source>
</evidence>
<accession>A0AAD5H7U4</accession>
<keyword evidence="6" id="KW-0067">ATP-binding</keyword>
<dbReference type="PROSITE" id="PS50011">
    <property type="entry name" value="PROTEIN_KINASE_DOM"/>
    <property type="match status" value="1"/>
</dbReference>
<evidence type="ECO:0000313" key="12">
    <source>
        <dbReference type="Proteomes" id="UP001205105"/>
    </source>
</evidence>
<evidence type="ECO:0000256" key="8">
    <source>
        <dbReference type="ARBA" id="ARBA00048679"/>
    </source>
</evidence>
<protein>
    <recommendedName>
        <fullName evidence="1">non-specific serine/threonine protein kinase</fullName>
        <ecNumber evidence="1">2.7.11.1</ecNumber>
    </recommendedName>
</protein>
<dbReference type="Proteomes" id="UP001205105">
    <property type="component" value="Unassembled WGS sequence"/>
</dbReference>
<keyword evidence="3" id="KW-0808">Transferase</keyword>
<evidence type="ECO:0000256" key="1">
    <source>
        <dbReference type="ARBA" id="ARBA00012513"/>
    </source>
</evidence>
<dbReference type="GO" id="GO:0004674">
    <property type="term" value="F:protein serine/threonine kinase activity"/>
    <property type="evidence" value="ECO:0007669"/>
    <property type="project" value="UniProtKB-KW"/>
</dbReference>
<evidence type="ECO:0000256" key="3">
    <source>
        <dbReference type="ARBA" id="ARBA00022679"/>
    </source>
</evidence>
<reference evidence="11" key="1">
    <citation type="submission" date="2020-11" db="EMBL/GenBank/DDBJ databases">
        <title>Chlorella ohadii genome sequencing and assembly.</title>
        <authorList>
            <person name="Murik O."/>
            <person name="Treves H."/>
            <person name="Kedem I."/>
            <person name="Shotland Y."/>
            <person name="Kaplan A."/>
        </authorList>
    </citation>
    <scope>NUCLEOTIDE SEQUENCE</scope>
    <source>
        <strain evidence="11">1</strain>
    </source>
</reference>
<dbReference type="PANTHER" id="PTHR44899:SF3">
    <property type="entry name" value="SERINE_THREONINE-PROTEIN KINASE NEK1"/>
    <property type="match status" value="1"/>
</dbReference>
<dbReference type="InterPro" id="IPR001245">
    <property type="entry name" value="Ser-Thr/Tyr_kinase_cat_dom"/>
</dbReference>
<feature type="region of interest" description="Disordered" evidence="9">
    <location>
        <begin position="698"/>
        <end position="717"/>
    </location>
</feature>
<evidence type="ECO:0000256" key="6">
    <source>
        <dbReference type="ARBA" id="ARBA00022840"/>
    </source>
</evidence>
<evidence type="ECO:0000313" key="11">
    <source>
        <dbReference type="EMBL" id="KAI7844338.1"/>
    </source>
</evidence>
<dbReference type="GO" id="GO:0005524">
    <property type="term" value="F:ATP binding"/>
    <property type="evidence" value="ECO:0007669"/>
    <property type="project" value="UniProtKB-KW"/>
</dbReference>
<dbReference type="PRINTS" id="PR00109">
    <property type="entry name" value="TYRKINASE"/>
</dbReference>
<dbReference type="PANTHER" id="PTHR44899">
    <property type="entry name" value="CAMK FAMILY PROTEIN KINASE"/>
    <property type="match status" value="1"/>
</dbReference>
<proteinExistence type="predicted"/>
<feature type="region of interest" description="Disordered" evidence="9">
    <location>
        <begin position="201"/>
        <end position="224"/>
    </location>
</feature>
<dbReference type="AlphaFoldDB" id="A0AAD5H7U4"/>
<dbReference type="EC" id="2.7.11.1" evidence="1"/>
<gene>
    <name evidence="11" type="ORF">COHA_002136</name>
</gene>
<dbReference type="EMBL" id="JADXDR010000032">
    <property type="protein sequence ID" value="KAI7844338.1"/>
    <property type="molecule type" value="Genomic_DNA"/>
</dbReference>
<keyword evidence="4" id="KW-0547">Nucleotide-binding</keyword>
<name>A0AAD5H7U4_9CHLO</name>
<dbReference type="Pfam" id="PF00069">
    <property type="entry name" value="Pkinase"/>
    <property type="match status" value="1"/>
</dbReference>
<dbReference type="InterPro" id="IPR051131">
    <property type="entry name" value="NEK_Ser/Thr_kinase_NIMA"/>
</dbReference>
<evidence type="ECO:0000256" key="7">
    <source>
        <dbReference type="ARBA" id="ARBA00047899"/>
    </source>
</evidence>
<feature type="region of interest" description="Disordered" evidence="9">
    <location>
        <begin position="727"/>
        <end position="751"/>
    </location>
</feature>
<dbReference type="PROSITE" id="PS00108">
    <property type="entry name" value="PROTEIN_KINASE_ST"/>
    <property type="match status" value="1"/>
</dbReference>
<dbReference type="CDD" id="cd08215">
    <property type="entry name" value="STKc_Nek"/>
    <property type="match status" value="1"/>
</dbReference>
<keyword evidence="5" id="KW-0418">Kinase</keyword>
<evidence type="ECO:0000256" key="5">
    <source>
        <dbReference type="ARBA" id="ARBA00022777"/>
    </source>
</evidence>
<sequence length="870" mass="91290">MDGGTPRAEAEARSWWRIGGFRRQAHSPPAPSVATLGPAADTADALVEPGCSGEARDVLKPLPSINGRGSQHRSSQSGGSPGRSSHTGEALPILPLAGAGRASGRPLAKWPSRTLGSLTAWQMLAADIQREMETAAAAGGGSARTSQLSDGGRLSCRSMRDRSSQASVDANLVMASDAAEVPLPWEMSGQRRSSANAAMTDLPADGSAASSGSSTGAASSGEALGSRLEREHEVLGELGRGAFGSALKARRRADGCLVCLKALDWQNMGASERRMTRDEVRVLRSLAHPNVIQYHSCFTDGGVQYIAMEYAEEGDLEKMLKARAGELLPEGQLMMKFVQLCLGLQHVHAKGIIHRDIKTSNILIGRHGIVKLGDFGISKIMAPGKSHASTMVGTPYYFAPELVEDKPYSKKADVWAAGCILYELAALQRPFRGSSVSAIAVKILRGTYAPLPEQYSPELHALVATLLRRKPEQRPSIDEVLSMPYVRLHMKRYRDYVAREVDHRKQSYFHSLDGYDLDGLRSSTMGGTLALGVAAAKLLRQRSQQGLPVGPSFNRQVSSGASRFSVAAGSTPVAAAAVGPADTMVRHEGALPSVPSPDLVCALAAVEAAAAQADDMQPSDATVAANLPPPAFFPAAEAAAVGPPARPPRRTTFSAWEYMQAAGLASMAAAAPDHEQQQLPLQPTAAPVELPGLVLPGKARRASSSPDSPSSMTGAQFGSLSSVETGEMAANLSGSSRGTETEAGRVTPEAGQTAVALAPQGALAPPPIPALGSADEAAVTNASASELSKRPPALLSQFRQLMGLPVQMLPAAWVKEAPGSGGGAAEEQAPQQRRRASWRGAEQACGEELAAVRQRTQQLAAVLPPPAFRK</sequence>
<organism evidence="11 12">
    <name type="scientific">Chlorella ohadii</name>
    <dbReference type="NCBI Taxonomy" id="2649997"/>
    <lineage>
        <taxon>Eukaryota</taxon>
        <taxon>Viridiplantae</taxon>
        <taxon>Chlorophyta</taxon>
        <taxon>core chlorophytes</taxon>
        <taxon>Trebouxiophyceae</taxon>
        <taxon>Chlorellales</taxon>
        <taxon>Chlorellaceae</taxon>
        <taxon>Chlorella clade</taxon>
        <taxon>Chlorella</taxon>
    </lineage>
</organism>
<feature type="compositionally biased region" description="Low complexity" evidence="9">
    <location>
        <begin position="206"/>
        <end position="224"/>
    </location>
</feature>
<dbReference type="InterPro" id="IPR008271">
    <property type="entry name" value="Ser/Thr_kinase_AS"/>
</dbReference>
<feature type="region of interest" description="Disordered" evidence="9">
    <location>
        <begin position="817"/>
        <end position="841"/>
    </location>
</feature>
<evidence type="ECO:0000256" key="9">
    <source>
        <dbReference type="SAM" id="MobiDB-lite"/>
    </source>
</evidence>
<feature type="region of interest" description="Disordered" evidence="9">
    <location>
        <begin position="137"/>
        <end position="157"/>
    </location>
</feature>
<keyword evidence="12" id="KW-1185">Reference proteome</keyword>
<comment type="catalytic activity">
    <reaction evidence="7">
        <text>L-threonyl-[protein] + ATP = O-phospho-L-threonyl-[protein] + ADP + H(+)</text>
        <dbReference type="Rhea" id="RHEA:46608"/>
        <dbReference type="Rhea" id="RHEA-COMP:11060"/>
        <dbReference type="Rhea" id="RHEA-COMP:11605"/>
        <dbReference type="ChEBI" id="CHEBI:15378"/>
        <dbReference type="ChEBI" id="CHEBI:30013"/>
        <dbReference type="ChEBI" id="CHEBI:30616"/>
        <dbReference type="ChEBI" id="CHEBI:61977"/>
        <dbReference type="ChEBI" id="CHEBI:456216"/>
        <dbReference type="EC" id="2.7.11.1"/>
    </reaction>
</comment>
<feature type="compositionally biased region" description="Low complexity" evidence="9">
    <location>
        <begin position="67"/>
        <end position="85"/>
    </location>
</feature>
<keyword evidence="2" id="KW-0723">Serine/threonine-protein kinase</keyword>
<feature type="domain" description="Protein kinase" evidence="10">
    <location>
        <begin position="232"/>
        <end position="486"/>
    </location>
</feature>
<dbReference type="Gene3D" id="1.10.510.10">
    <property type="entry name" value="Transferase(Phosphotransferase) domain 1"/>
    <property type="match status" value="1"/>
</dbReference>
<dbReference type="InterPro" id="IPR011009">
    <property type="entry name" value="Kinase-like_dom_sf"/>
</dbReference>
<dbReference type="SMART" id="SM00220">
    <property type="entry name" value="S_TKc"/>
    <property type="match status" value="1"/>
</dbReference>
<evidence type="ECO:0000256" key="2">
    <source>
        <dbReference type="ARBA" id="ARBA00022527"/>
    </source>
</evidence>
<feature type="region of interest" description="Disordered" evidence="9">
    <location>
        <begin position="20"/>
        <end position="90"/>
    </location>
</feature>
<dbReference type="InterPro" id="IPR000719">
    <property type="entry name" value="Prot_kinase_dom"/>
</dbReference>
<comment type="caution">
    <text evidence="11">The sequence shown here is derived from an EMBL/GenBank/DDBJ whole genome shotgun (WGS) entry which is preliminary data.</text>
</comment>
<evidence type="ECO:0000259" key="10">
    <source>
        <dbReference type="PROSITE" id="PS50011"/>
    </source>
</evidence>
<comment type="catalytic activity">
    <reaction evidence="8">
        <text>L-seryl-[protein] + ATP = O-phospho-L-seryl-[protein] + ADP + H(+)</text>
        <dbReference type="Rhea" id="RHEA:17989"/>
        <dbReference type="Rhea" id="RHEA-COMP:9863"/>
        <dbReference type="Rhea" id="RHEA-COMP:11604"/>
        <dbReference type="ChEBI" id="CHEBI:15378"/>
        <dbReference type="ChEBI" id="CHEBI:29999"/>
        <dbReference type="ChEBI" id="CHEBI:30616"/>
        <dbReference type="ChEBI" id="CHEBI:83421"/>
        <dbReference type="ChEBI" id="CHEBI:456216"/>
        <dbReference type="EC" id="2.7.11.1"/>
    </reaction>
</comment>